<dbReference type="PANTHER" id="PTHR35800:SF1">
    <property type="entry name" value="RNA-BINDING PROTEIN KHPB"/>
    <property type="match status" value="1"/>
</dbReference>
<dbReference type="GO" id="GO:0003723">
    <property type="term" value="F:RNA binding"/>
    <property type="evidence" value="ECO:0007669"/>
    <property type="project" value="InterPro"/>
</dbReference>
<dbReference type="AlphaFoldDB" id="A0A381N3G7"/>
<organism evidence="2">
    <name type="scientific">marine metagenome</name>
    <dbReference type="NCBI Taxonomy" id="408172"/>
    <lineage>
        <taxon>unclassified sequences</taxon>
        <taxon>metagenomes</taxon>
        <taxon>ecological metagenomes</taxon>
    </lineage>
</organism>
<dbReference type="Pfam" id="PF01424">
    <property type="entry name" value="R3H"/>
    <property type="match status" value="1"/>
</dbReference>
<dbReference type="InterPro" id="IPR039247">
    <property type="entry name" value="KhpB"/>
</dbReference>
<dbReference type="InterPro" id="IPR034079">
    <property type="entry name" value="R3H_KhpB"/>
</dbReference>
<dbReference type="PANTHER" id="PTHR35800">
    <property type="entry name" value="PROTEIN JAG"/>
    <property type="match status" value="1"/>
</dbReference>
<dbReference type="PROSITE" id="PS51061">
    <property type="entry name" value="R3H"/>
    <property type="match status" value="1"/>
</dbReference>
<dbReference type="SMART" id="SM00393">
    <property type="entry name" value="R3H"/>
    <property type="match status" value="1"/>
</dbReference>
<name>A0A381N3G7_9ZZZZ</name>
<sequence>MDLQTQAGITEGFVQGLLDAMGLDARVESTIEEDRLTVEAHGLNLGLAIGQRGETVRAITELSRTLVQRSSDGQAEGFLVVDIGGYRERRRSFLADFARVQAEAVLEDGRSRAMEPMSAADRKVIHDTVGEIDGLATISEGSDADRRVVIMVESAG</sequence>
<proteinExistence type="predicted"/>
<accession>A0A381N3G7</accession>
<dbReference type="SUPFAM" id="SSF82708">
    <property type="entry name" value="R3H domain"/>
    <property type="match status" value="1"/>
</dbReference>
<dbReference type="InterPro" id="IPR038008">
    <property type="entry name" value="Jag_KH"/>
</dbReference>
<dbReference type="Gene3D" id="3.30.300.20">
    <property type="match status" value="1"/>
</dbReference>
<dbReference type="InterPro" id="IPR001374">
    <property type="entry name" value="R3H_dom"/>
</dbReference>
<dbReference type="Gene3D" id="3.30.1370.50">
    <property type="entry name" value="R3H-like domain"/>
    <property type="match status" value="1"/>
</dbReference>
<dbReference type="CDD" id="cd02644">
    <property type="entry name" value="R3H_jag"/>
    <property type="match status" value="1"/>
</dbReference>
<dbReference type="CDD" id="cd02414">
    <property type="entry name" value="KH-II_Jag"/>
    <property type="match status" value="1"/>
</dbReference>
<protein>
    <recommendedName>
        <fullName evidence="1">R3H domain-containing protein</fullName>
    </recommendedName>
</protein>
<gene>
    <name evidence="2" type="ORF">METZ01_LOCUS1990</name>
</gene>
<reference evidence="2" key="1">
    <citation type="submission" date="2018-05" db="EMBL/GenBank/DDBJ databases">
        <authorList>
            <person name="Lanie J.A."/>
            <person name="Ng W.-L."/>
            <person name="Kazmierczak K.M."/>
            <person name="Andrzejewski T.M."/>
            <person name="Davidsen T.M."/>
            <person name="Wayne K.J."/>
            <person name="Tettelin H."/>
            <person name="Glass J.I."/>
            <person name="Rusch D."/>
            <person name="Podicherti R."/>
            <person name="Tsui H.-C.T."/>
            <person name="Winkler M.E."/>
        </authorList>
    </citation>
    <scope>NUCLEOTIDE SEQUENCE</scope>
</reference>
<feature type="domain" description="R3H" evidence="1">
    <location>
        <begin position="88"/>
        <end position="154"/>
    </location>
</feature>
<dbReference type="InterPro" id="IPR015946">
    <property type="entry name" value="KH_dom-like_a/b"/>
</dbReference>
<dbReference type="EMBL" id="UINC01000105">
    <property type="protein sequence ID" value="SUZ49136.1"/>
    <property type="molecule type" value="Genomic_DNA"/>
</dbReference>
<evidence type="ECO:0000313" key="2">
    <source>
        <dbReference type="EMBL" id="SUZ49136.1"/>
    </source>
</evidence>
<evidence type="ECO:0000259" key="1">
    <source>
        <dbReference type="PROSITE" id="PS51061"/>
    </source>
</evidence>
<dbReference type="InterPro" id="IPR036867">
    <property type="entry name" value="R3H_dom_sf"/>
</dbReference>